<dbReference type="PROSITE" id="PS51004">
    <property type="entry name" value="SEMA"/>
    <property type="match status" value="1"/>
</dbReference>
<protein>
    <recommendedName>
        <fullName evidence="1">Sema domain-containing protein</fullName>
    </recommendedName>
</protein>
<feature type="domain" description="Sema" evidence="1">
    <location>
        <begin position="1"/>
        <end position="64"/>
    </location>
</feature>
<reference evidence="2" key="1">
    <citation type="submission" date="2014-09" db="EMBL/GenBank/DDBJ databases">
        <authorList>
            <person name="Magalhaes I.L.F."/>
            <person name="Oliveira U."/>
            <person name="Santos F.R."/>
            <person name="Vidigal T.H.D.A."/>
            <person name="Brescovit A.D."/>
            <person name="Santos A.J."/>
        </authorList>
    </citation>
    <scope>NUCLEOTIDE SEQUENCE</scope>
    <source>
        <tissue evidence="2">Shoot tissue taken approximately 20 cm above the soil surface</tissue>
    </source>
</reference>
<reference evidence="2" key="2">
    <citation type="journal article" date="2015" name="Data Brief">
        <title>Shoot transcriptome of the giant reed, Arundo donax.</title>
        <authorList>
            <person name="Barrero R.A."/>
            <person name="Guerrero F.D."/>
            <person name="Moolhuijzen P."/>
            <person name="Goolsby J.A."/>
            <person name="Tidwell J."/>
            <person name="Bellgard S.E."/>
            <person name="Bellgard M.I."/>
        </authorList>
    </citation>
    <scope>NUCLEOTIDE SEQUENCE</scope>
    <source>
        <tissue evidence="2">Shoot tissue taken approximately 20 cm above the soil surface</tissue>
    </source>
</reference>
<sequence>MCSLPFHLLVTHKLLYTYSMYNINEACFMTSLLIRTFKVSVDFLQEKTYGIVICGFTVGNIQSV</sequence>
<organism evidence="2">
    <name type="scientific">Arundo donax</name>
    <name type="common">Giant reed</name>
    <name type="synonym">Donax arundinaceus</name>
    <dbReference type="NCBI Taxonomy" id="35708"/>
    <lineage>
        <taxon>Eukaryota</taxon>
        <taxon>Viridiplantae</taxon>
        <taxon>Streptophyta</taxon>
        <taxon>Embryophyta</taxon>
        <taxon>Tracheophyta</taxon>
        <taxon>Spermatophyta</taxon>
        <taxon>Magnoliopsida</taxon>
        <taxon>Liliopsida</taxon>
        <taxon>Poales</taxon>
        <taxon>Poaceae</taxon>
        <taxon>PACMAD clade</taxon>
        <taxon>Arundinoideae</taxon>
        <taxon>Arundineae</taxon>
        <taxon>Arundo</taxon>
    </lineage>
</organism>
<name>A0A0A9BV40_ARUDO</name>
<dbReference type="InterPro" id="IPR001627">
    <property type="entry name" value="Semap_dom"/>
</dbReference>
<dbReference type="AlphaFoldDB" id="A0A0A9BV40"/>
<evidence type="ECO:0000313" key="2">
    <source>
        <dbReference type="EMBL" id="JAD67161.1"/>
    </source>
</evidence>
<dbReference type="EMBL" id="GBRH01230734">
    <property type="protein sequence ID" value="JAD67161.1"/>
    <property type="molecule type" value="Transcribed_RNA"/>
</dbReference>
<accession>A0A0A9BV40</accession>
<evidence type="ECO:0000259" key="1">
    <source>
        <dbReference type="PROSITE" id="PS51004"/>
    </source>
</evidence>
<proteinExistence type="predicted"/>